<dbReference type="AlphaFoldDB" id="A0AB34HEY5"/>
<protein>
    <submittedName>
        <fullName evidence="2">Uncharacterized protein</fullName>
    </submittedName>
</protein>
<feature type="region of interest" description="Disordered" evidence="1">
    <location>
        <begin position="1"/>
        <end position="34"/>
    </location>
</feature>
<reference evidence="2 3" key="1">
    <citation type="submission" date="2022-11" db="EMBL/GenBank/DDBJ databases">
        <title>Whole genome sequence of Eschrichtius robustus ER-17-0199.</title>
        <authorList>
            <person name="Bruniche-Olsen A."/>
            <person name="Black A.N."/>
            <person name="Fields C.J."/>
            <person name="Walden K."/>
            <person name="Dewoody J.A."/>
        </authorList>
    </citation>
    <scope>NUCLEOTIDE SEQUENCE [LARGE SCALE GENOMIC DNA]</scope>
    <source>
        <strain evidence="2">ER-17-0199</strain>
        <tissue evidence="2">Blubber</tissue>
    </source>
</reference>
<feature type="region of interest" description="Disordered" evidence="1">
    <location>
        <begin position="77"/>
        <end position="116"/>
    </location>
</feature>
<evidence type="ECO:0000313" key="2">
    <source>
        <dbReference type="EMBL" id="KAJ8790803.1"/>
    </source>
</evidence>
<feature type="compositionally biased region" description="Low complexity" evidence="1">
    <location>
        <begin position="106"/>
        <end position="116"/>
    </location>
</feature>
<evidence type="ECO:0000313" key="3">
    <source>
        <dbReference type="Proteomes" id="UP001159641"/>
    </source>
</evidence>
<feature type="compositionally biased region" description="Basic and acidic residues" evidence="1">
    <location>
        <begin position="12"/>
        <end position="34"/>
    </location>
</feature>
<evidence type="ECO:0000256" key="1">
    <source>
        <dbReference type="SAM" id="MobiDB-lite"/>
    </source>
</evidence>
<accession>A0AB34HEY5</accession>
<dbReference type="EMBL" id="JAIQCJ010001330">
    <property type="protein sequence ID" value="KAJ8790803.1"/>
    <property type="molecule type" value="Genomic_DNA"/>
</dbReference>
<keyword evidence="3" id="KW-1185">Reference proteome</keyword>
<feature type="compositionally biased region" description="Basic residues" evidence="1">
    <location>
        <begin position="1"/>
        <end position="10"/>
    </location>
</feature>
<name>A0AB34HEY5_ESCRO</name>
<comment type="caution">
    <text evidence="2">The sequence shown here is derived from an EMBL/GenBank/DDBJ whole genome shotgun (WGS) entry which is preliminary data.</text>
</comment>
<gene>
    <name evidence="2" type="ORF">J1605_021231</name>
</gene>
<proteinExistence type="predicted"/>
<dbReference type="Proteomes" id="UP001159641">
    <property type="component" value="Unassembled WGS sequence"/>
</dbReference>
<organism evidence="2 3">
    <name type="scientific">Eschrichtius robustus</name>
    <name type="common">California gray whale</name>
    <name type="synonym">Eschrichtius gibbosus</name>
    <dbReference type="NCBI Taxonomy" id="9764"/>
    <lineage>
        <taxon>Eukaryota</taxon>
        <taxon>Metazoa</taxon>
        <taxon>Chordata</taxon>
        <taxon>Craniata</taxon>
        <taxon>Vertebrata</taxon>
        <taxon>Euteleostomi</taxon>
        <taxon>Mammalia</taxon>
        <taxon>Eutheria</taxon>
        <taxon>Laurasiatheria</taxon>
        <taxon>Artiodactyla</taxon>
        <taxon>Whippomorpha</taxon>
        <taxon>Cetacea</taxon>
        <taxon>Mysticeti</taxon>
        <taxon>Eschrichtiidae</taxon>
        <taxon>Eschrichtius</taxon>
    </lineage>
</organism>
<sequence>MRKSRGKLGARGKQEAEENERNLEDQFPKAGDVENRVPGLQQEDWASAEVKVPVQAEVPGEKLHPDGRLWVEAGAVQNGPFNHSPAPAGGCVGHPGPDPRGDAEEAAVQPAAAEDN</sequence>